<dbReference type="InterPro" id="IPR032807">
    <property type="entry name" value="GNVR"/>
</dbReference>
<evidence type="ECO:0000256" key="1">
    <source>
        <dbReference type="ARBA" id="ARBA00004651"/>
    </source>
</evidence>
<feature type="domain" description="Tyrosine-protein kinase G-rich" evidence="10">
    <location>
        <begin position="343"/>
        <end position="417"/>
    </location>
</feature>
<dbReference type="EMBL" id="WTVH01000012">
    <property type="protein sequence ID" value="NMF93255.1"/>
    <property type="molecule type" value="Genomic_DNA"/>
</dbReference>
<keyword evidence="12" id="KW-1185">Reference proteome</keyword>
<evidence type="ECO:0000259" key="10">
    <source>
        <dbReference type="Pfam" id="PF13807"/>
    </source>
</evidence>
<proteinExistence type="predicted"/>
<dbReference type="Pfam" id="PF02706">
    <property type="entry name" value="Wzz"/>
    <property type="match status" value="1"/>
</dbReference>
<comment type="caution">
    <text evidence="11">The sequence shown here is derived from an EMBL/GenBank/DDBJ whole genome shotgun (WGS) entry which is preliminary data.</text>
</comment>
<evidence type="ECO:0000256" key="5">
    <source>
        <dbReference type="ARBA" id="ARBA00023136"/>
    </source>
</evidence>
<evidence type="ECO:0000256" key="8">
    <source>
        <dbReference type="SAM" id="Phobius"/>
    </source>
</evidence>
<keyword evidence="2" id="KW-1003">Cell membrane</keyword>
<feature type="domain" description="Polysaccharide chain length determinant N-terminal" evidence="9">
    <location>
        <begin position="3"/>
        <end position="86"/>
    </location>
</feature>
<evidence type="ECO:0000256" key="4">
    <source>
        <dbReference type="ARBA" id="ARBA00022989"/>
    </source>
</evidence>
<gene>
    <name evidence="11" type="primary">epsF</name>
    <name evidence="11" type="ORF">GO608_07935</name>
</gene>
<dbReference type="Pfam" id="PF13807">
    <property type="entry name" value="GNVR"/>
    <property type="match status" value="1"/>
</dbReference>
<evidence type="ECO:0000256" key="6">
    <source>
        <dbReference type="SAM" id="Coils"/>
    </source>
</evidence>
<feature type="transmembrane region" description="Helical" evidence="8">
    <location>
        <begin position="397"/>
        <end position="418"/>
    </location>
</feature>
<keyword evidence="3 8" id="KW-0812">Transmembrane</keyword>
<dbReference type="Proteomes" id="UP000601990">
    <property type="component" value="Unassembled WGS sequence"/>
</dbReference>
<dbReference type="InterPro" id="IPR050445">
    <property type="entry name" value="Bact_polysacc_biosynth/exp"/>
</dbReference>
<keyword evidence="5 8" id="KW-0472">Membrane</keyword>
<evidence type="ECO:0000256" key="7">
    <source>
        <dbReference type="SAM" id="MobiDB-lite"/>
    </source>
</evidence>
<name>A0ABX1N1N3_9RHOO</name>
<dbReference type="RefSeq" id="WP_169198537.1">
    <property type="nucleotide sequence ID" value="NZ_WTVH02000010.1"/>
</dbReference>
<dbReference type="PANTHER" id="PTHR32309:SF13">
    <property type="entry name" value="FERRIC ENTEROBACTIN TRANSPORT PROTEIN FEPE"/>
    <property type="match status" value="1"/>
</dbReference>
<comment type="subcellular location">
    <subcellularLocation>
        <location evidence="1">Cell membrane</location>
        <topology evidence="1">Multi-pass membrane protein</topology>
    </subcellularLocation>
</comment>
<feature type="coiled-coil region" evidence="6">
    <location>
        <begin position="320"/>
        <end position="357"/>
    </location>
</feature>
<sequence length="453" mass="49718">MTIRQIFVILRARSRLIFSVFIVVAAVSAVVAVILPRNYTANVALVIDAKSANALLGQMLSSQMLGGYMATQVDIIASRRVVERAAATPEVANDEALRAAWRAETGEEVAFPLWLADEIESNLDVKPSRDSNVVQIAYTCAVAEQCANVANAVANAYIATNLEMKVQPARQYAQWFESRNSSLRETVEAARRRLSDYQREHGIVTTDERLDVETARLDELSRQLVTAQSERTDSRSRRNQSGSGEMLPEVVQSSLLGSLKGELARLEAQREQATARLGRRHPEIVRADREIASLQGRIALETSRIVGSIDTTDRVNADRVAEMREAVDEQKGKVLKLKAQRDQIAVLQKDLDSAQQAYDVVNGRLAETNLESQAQQTNVFVLASATPPRLPSSPRRALIVALASVLGVLLGVSLALGLEMIRRRVRSEADVVDVLGIPVLGALPRAKNTLLLR</sequence>
<evidence type="ECO:0000256" key="2">
    <source>
        <dbReference type="ARBA" id="ARBA00022475"/>
    </source>
</evidence>
<dbReference type="NCBIfam" id="TIGR03017">
    <property type="entry name" value="EpsF"/>
    <property type="match status" value="1"/>
</dbReference>
<feature type="region of interest" description="Disordered" evidence="7">
    <location>
        <begin position="223"/>
        <end position="248"/>
    </location>
</feature>
<keyword evidence="6" id="KW-0175">Coiled coil</keyword>
<dbReference type="PANTHER" id="PTHR32309">
    <property type="entry name" value="TYROSINE-PROTEIN KINASE"/>
    <property type="match status" value="1"/>
</dbReference>
<keyword evidence="4 8" id="KW-1133">Transmembrane helix</keyword>
<evidence type="ECO:0000313" key="11">
    <source>
        <dbReference type="EMBL" id="NMF93255.1"/>
    </source>
</evidence>
<reference evidence="11" key="1">
    <citation type="submission" date="2019-12" db="EMBL/GenBank/DDBJ databases">
        <title>Comparative genomics gives insights into the taxonomy of the Azoarcus-Aromatoleum group and reveals separate origins of nif in the plant-associated Azoarcus and non-plant-associated Aromatoleum sub-groups.</title>
        <authorList>
            <person name="Lafos M."/>
            <person name="Maluk M."/>
            <person name="Batista M."/>
            <person name="Junghare M."/>
            <person name="Carmona M."/>
            <person name="Faoro H."/>
            <person name="Cruz L.M."/>
            <person name="Battistoni F."/>
            <person name="De Souza E."/>
            <person name="Pedrosa F."/>
            <person name="Chen W.-M."/>
            <person name="Poole P.S."/>
            <person name="Dixon R.A."/>
            <person name="James E.K."/>
        </authorList>
    </citation>
    <scope>NUCLEOTIDE SEQUENCE</scope>
    <source>
        <strain evidence="11">U120</strain>
    </source>
</reference>
<dbReference type="InterPro" id="IPR017468">
    <property type="entry name" value="Chain_len_reg_EpsF"/>
</dbReference>
<accession>A0ABX1N1N3</accession>
<dbReference type="InterPro" id="IPR003856">
    <property type="entry name" value="LPS_length_determ_N"/>
</dbReference>
<evidence type="ECO:0000256" key="3">
    <source>
        <dbReference type="ARBA" id="ARBA00022692"/>
    </source>
</evidence>
<evidence type="ECO:0000313" key="12">
    <source>
        <dbReference type="Proteomes" id="UP000601990"/>
    </source>
</evidence>
<evidence type="ECO:0000259" key="9">
    <source>
        <dbReference type="Pfam" id="PF02706"/>
    </source>
</evidence>
<protein>
    <submittedName>
        <fullName evidence="11">Chain length determinant protein EpsF</fullName>
    </submittedName>
</protein>
<organism evidence="11 12">
    <name type="scientific">Aromatoleum buckelii</name>
    <dbReference type="NCBI Taxonomy" id="200254"/>
    <lineage>
        <taxon>Bacteria</taxon>
        <taxon>Pseudomonadati</taxon>
        <taxon>Pseudomonadota</taxon>
        <taxon>Betaproteobacteria</taxon>
        <taxon>Rhodocyclales</taxon>
        <taxon>Rhodocyclaceae</taxon>
        <taxon>Aromatoleum</taxon>
    </lineage>
</organism>